<protein>
    <submittedName>
        <fullName evidence="7">TTLL4 polyglutamylase</fullName>
    </submittedName>
</protein>
<feature type="non-terminal residue" evidence="7">
    <location>
        <position position="1070"/>
    </location>
</feature>
<dbReference type="EMBL" id="VWYN01010490">
    <property type="protein sequence ID" value="NXR48451.1"/>
    <property type="molecule type" value="Genomic_DNA"/>
</dbReference>
<evidence type="ECO:0000256" key="2">
    <source>
        <dbReference type="ARBA" id="ARBA00022598"/>
    </source>
</evidence>
<evidence type="ECO:0000313" key="7">
    <source>
        <dbReference type="EMBL" id="NXR48451.1"/>
    </source>
</evidence>
<feature type="compositionally biased region" description="Acidic residues" evidence="6">
    <location>
        <begin position="419"/>
        <end position="446"/>
    </location>
</feature>
<dbReference type="GO" id="GO:0005524">
    <property type="term" value="F:ATP binding"/>
    <property type="evidence" value="ECO:0007669"/>
    <property type="project" value="UniProtKB-KW"/>
</dbReference>
<keyword evidence="8" id="KW-1185">Reference proteome</keyword>
<dbReference type="Pfam" id="PF03133">
    <property type="entry name" value="TTL"/>
    <property type="match status" value="1"/>
</dbReference>
<dbReference type="Proteomes" id="UP000527178">
    <property type="component" value="Unassembled WGS sequence"/>
</dbReference>
<dbReference type="GO" id="GO:0005874">
    <property type="term" value="C:microtubule"/>
    <property type="evidence" value="ECO:0007669"/>
    <property type="project" value="UniProtKB-KW"/>
</dbReference>
<dbReference type="FunFam" id="3.30.470.20:FF:000009">
    <property type="entry name" value="tubulin polyglutamylase TTLL5 isoform X1"/>
    <property type="match status" value="1"/>
</dbReference>
<gene>
    <name evidence="7" type="primary">Ttll4</name>
    <name evidence="7" type="ORF">HIPICT_R00088</name>
</gene>
<evidence type="ECO:0000256" key="5">
    <source>
        <dbReference type="ARBA" id="ARBA00022840"/>
    </source>
</evidence>
<dbReference type="GO" id="GO:0036064">
    <property type="term" value="C:ciliary basal body"/>
    <property type="evidence" value="ECO:0007669"/>
    <property type="project" value="TreeGrafter"/>
</dbReference>
<dbReference type="AlphaFoldDB" id="A0A7L2LKX1"/>
<feature type="region of interest" description="Disordered" evidence="6">
    <location>
        <begin position="409"/>
        <end position="458"/>
    </location>
</feature>
<proteinExistence type="inferred from homology"/>
<evidence type="ECO:0000256" key="4">
    <source>
        <dbReference type="ARBA" id="ARBA00022741"/>
    </source>
</evidence>
<dbReference type="PANTHER" id="PTHR12241:SF162">
    <property type="entry name" value="TUBULIN MONOGLUTAMYLASE TTLL4"/>
    <property type="match status" value="1"/>
</dbReference>
<comment type="caution">
    <text evidence="7">The sequence shown here is derived from an EMBL/GenBank/DDBJ whole genome shotgun (WGS) entry which is preliminary data.</text>
</comment>
<sequence length="1070" mass="120411">MASAGPDHANLGPKQQKSIGLESGTLPAKRPQSCWAWRLAQQQAKPVWNLEKRYVSAFQDRILLPSGIPLQRSRFLCSPSLCHAQPTEDSLQSPPDTGSVTGRVMSSVLMEPCLLAEERTAAGVKGSALSSGQQASSSCRPMLNNNSFLWPSSAKVPFLQSLKMKKVESTQSFPAASWSHSGHHRDNFPSSLINRAVMNSNVVSEQNTVPSLTPVPRSAILRKDQCSLDDAKERLHRSKEKEPEKSLLKAVQQLPSQAAMHRGFGCQVKSSGLMNVGSLSKQSSRRRQHARVQITRKEIIAPLNLELGSHCLNSNLSLTGTCVAVARTKQIRVCPLAMRASAPDRSTGCRPVGVLSPLCVRDLQARTEPLHFTAVSEVAAQVSTIQLEKEEKQAQDVVPGRLNTSAEKLLLEPSHPQDEAEEELPDGLDESCSQEEYEDGDSDASSDADVSPSGSVTHGSRNCIECLAQPAEAQDKVLKPALVCSLFPNVPPTIYFSTRDETVEKLPWEQRKLLRWKMCRVTPNIVKQTIGRSHFRVSKKSSDWLGCWGHHMKSSGFKAIREHQKLNHFPGSFQIGRKDRLWRNLLKMQARCGKKEFNFFPQSFILPQDIRLLRKAWEEGASRQKWIVKPPASARGIGIQVIHKWSQLPKRRPLLVQRYLHKPYLIGGKKFDLRIYVYVTCYDPLRVYLFKDGLVRFASCKYSSSMDSLSNKFMHLTNYSVNKKNTEYKPNSDDTACQGHKWALKALWSYLTQKGVNSEAIWEKIKDIVIKTIIASEPYVNSLVKMYVRRPYCCHELFGFDIMLDENLKPWILEVNISPSLHSNSPLDVSIKGQMIRDLLNLAGFVLPSMDSVASRTQTQTRNGSTCSLGSALKEKPKPVSEHLRAEKMKKAYYMMPKIPDQDFYSSVLDILTPDDVRILVETEDEYSRRGQFERVFPSHISMRYLRFFEQPRYFNILVTQWELKYYLNRHKGLELLKNWCIKGYHTGAGTDLAQMWSLPKSFFLQKSSTQSNDFSKLELGRLGTYLPSAGEDLTRCLEPSPTQSLPLNKCTGGANQRPAGCLSDTALVM</sequence>
<evidence type="ECO:0000256" key="6">
    <source>
        <dbReference type="SAM" id="MobiDB-lite"/>
    </source>
</evidence>
<evidence type="ECO:0000313" key="8">
    <source>
        <dbReference type="Proteomes" id="UP000527178"/>
    </source>
</evidence>
<dbReference type="GO" id="GO:0015631">
    <property type="term" value="F:tubulin binding"/>
    <property type="evidence" value="ECO:0007669"/>
    <property type="project" value="TreeGrafter"/>
</dbReference>
<accession>A0A7L2LKX1</accession>
<organism evidence="7 8">
    <name type="scientific">Hippolais icterina</name>
    <name type="common">icterine warbler</name>
    <dbReference type="NCBI Taxonomy" id="68497"/>
    <lineage>
        <taxon>Eukaryota</taxon>
        <taxon>Metazoa</taxon>
        <taxon>Chordata</taxon>
        <taxon>Craniata</taxon>
        <taxon>Vertebrata</taxon>
        <taxon>Euteleostomi</taxon>
        <taxon>Archelosauria</taxon>
        <taxon>Archosauria</taxon>
        <taxon>Dinosauria</taxon>
        <taxon>Saurischia</taxon>
        <taxon>Theropoda</taxon>
        <taxon>Coelurosauria</taxon>
        <taxon>Aves</taxon>
        <taxon>Neognathae</taxon>
        <taxon>Neoaves</taxon>
        <taxon>Telluraves</taxon>
        <taxon>Australaves</taxon>
        <taxon>Passeriformes</taxon>
        <taxon>Sylvioidea</taxon>
        <taxon>Sylviidae</taxon>
        <taxon>Acrocephalinae</taxon>
        <taxon>Hippolais</taxon>
    </lineage>
</organism>
<dbReference type="GO" id="GO:0000226">
    <property type="term" value="P:microtubule cytoskeleton organization"/>
    <property type="evidence" value="ECO:0007669"/>
    <property type="project" value="TreeGrafter"/>
</dbReference>
<keyword evidence="4" id="KW-0547">Nucleotide-binding</keyword>
<keyword evidence="5" id="KW-0067">ATP-binding</keyword>
<dbReference type="GO" id="GO:0070740">
    <property type="term" value="F:tubulin-glutamic acid ligase activity"/>
    <property type="evidence" value="ECO:0007669"/>
    <property type="project" value="TreeGrafter"/>
</dbReference>
<keyword evidence="3" id="KW-0493">Microtubule</keyword>
<dbReference type="PANTHER" id="PTHR12241">
    <property type="entry name" value="TUBULIN POLYGLUTAMYLASE"/>
    <property type="match status" value="1"/>
</dbReference>
<feature type="region of interest" description="Disordered" evidence="6">
    <location>
        <begin position="1"/>
        <end position="21"/>
    </location>
</feature>
<feature type="non-terminal residue" evidence="7">
    <location>
        <position position="1"/>
    </location>
</feature>
<dbReference type="PROSITE" id="PS51221">
    <property type="entry name" value="TTL"/>
    <property type="match status" value="1"/>
</dbReference>
<evidence type="ECO:0000256" key="3">
    <source>
        <dbReference type="ARBA" id="ARBA00022701"/>
    </source>
</evidence>
<dbReference type="SUPFAM" id="SSF56059">
    <property type="entry name" value="Glutathione synthetase ATP-binding domain-like"/>
    <property type="match status" value="1"/>
</dbReference>
<dbReference type="InterPro" id="IPR004344">
    <property type="entry name" value="TTL/TTLL_fam"/>
</dbReference>
<dbReference type="Gene3D" id="3.30.470.20">
    <property type="entry name" value="ATP-grasp fold, B domain"/>
    <property type="match status" value="1"/>
</dbReference>
<feature type="compositionally biased region" description="Low complexity" evidence="6">
    <location>
        <begin position="447"/>
        <end position="456"/>
    </location>
</feature>
<comment type="similarity">
    <text evidence="1">Belongs to the tubulin--tyrosine ligase family.</text>
</comment>
<reference evidence="7 8" key="1">
    <citation type="submission" date="2019-09" db="EMBL/GenBank/DDBJ databases">
        <title>Bird 10,000 Genomes (B10K) Project - Family phase.</title>
        <authorList>
            <person name="Zhang G."/>
        </authorList>
    </citation>
    <scope>NUCLEOTIDE SEQUENCE [LARGE SCALE GENOMIC DNA]</scope>
    <source>
        <strain evidence="7">B10K-DU-002-18</strain>
        <tissue evidence="7">Muscle</tissue>
    </source>
</reference>
<name>A0A7L2LKX1_9SYLV</name>
<evidence type="ECO:0000256" key="1">
    <source>
        <dbReference type="ARBA" id="ARBA00006820"/>
    </source>
</evidence>
<keyword evidence="2" id="KW-0436">Ligase</keyword>